<dbReference type="Proteomes" id="UP000037696">
    <property type="component" value="Unassembled WGS sequence"/>
</dbReference>
<dbReference type="InterPro" id="IPR042241">
    <property type="entry name" value="GCP_C_sf"/>
</dbReference>
<evidence type="ECO:0000256" key="4">
    <source>
        <dbReference type="ARBA" id="ARBA00022701"/>
    </source>
</evidence>
<dbReference type="GO" id="GO:0000922">
    <property type="term" value="C:spindle pole"/>
    <property type="evidence" value="ECO:0007669"/>
    <property type="project" value="InterPro"/>
</dbReference>
<evidence type="ECO:0000256" key="7">
    <source>
        <dbReference type="SAM" id="MobiDB-lite"/>
    </source>
</evidence>
<feature type="region of interest" description="Disordered" evidence="7">
    <location>
        <begin position="604"/>
        <end position="650"/>
    </location>
</feature>
<sequence length="827" mass="91790">MGGESAIGLQPRNTSTNQWELLFSTQEEKTSLSGTLVRMLHEILLSLSGQPSPLFSTQKGENAVTQDDFPLLSPPEKALLTSVAHLSRLHAQLRKYASDISSASPSVICRSVSTAIVGTHLGEFQKKILEVERAILAEDSEYVGGYGIVPLSTIVGEFAPWTRRMEWLWAVIRFIQPETKTNQLLHNSTGAALMDHLRTEAQTGYLDIKEMALQLSTVAETAWMKQLSMWLLYGNLPIYGKEDFFIQEDTEKENDEAQFSINVRLLPNFVTAQTAGSILFIGKSLNHIRAKRKTSIAGTSTAPVTLYREHIEQLAGLKSPISPSKLTTAVDSIRLSLSQSTLSKLLPLPKILEILTLLHNFLLLGRGEFALALVAHADSRIEESRHRGPSATRPLGKPGVLTIKEGDVTAALVEAWAELFSLQKEEDPADEELELARDLLCLSISSRKSGRPMTPAQTPNFISKISKVSFEDLLFPTPTNLTAHIRPPLDLFISSSDIVIYSKIHSYLLGIRRAQIRLGDLWKRTPLRRNHPTPWGPPRSNSTFGHAKLKARRDRDNVRVRQMRHIWATGSACLFMLSEIGGFFQGDVVNESWQHLRQWIEGCSSSTASAPGSRPGTSSSSKSHHSSKTVSPDHMPTRDFPESGQQTMGRHDPEALTVAHRRHLSSLVHSLFLTELSFTNTMRGLLTNIDHFVALVIRLETIQRNMDLETDEGVEDALVDYAHEEREVWEELRATRNDVETGIKNLIGSLRDIDDSRSGEGQGPVELATNFGQMWPGSRQDDSASPGFSHYIPHKAPGVDRLLMKLDFGSLRSGFESETTAGFAGMP</sequence>
<keyword evidence="11" id="KW-1185">Reference proteome</keyword>
<evidence type="ECO:0000256" key="1">
    <source>
        <dbReference type="ARBA" id="ARBA00004267"/>
    </source>
</evidence>
<evidence type="ECO:0000259" key="9">
    <source>
        <dbReference type="Pfam" id="PF17681"/>
    </source>
</evidence>
<dbReference type="InterPro" id="IPR007259">
    <property type="entry name" value="GCP"/>
</dbReference>
<dbReference type="InterPro" id="IPR041470">
    <property type="entry name" value="GCP_N"/>
</dbReference>
<evidence type="ECO:0000259" key="8">
    <source>
        <dbReference type="Pfam" id="PF04130"/>
    </source>
</evidence>
<keyword evidence="5 6" id="KW-0206">Cytoskeleton</keyword>
<dbReference type="Pfam" id="PF04130">
    <property type="entry name" value="GCP_C_terminal"/>
    <property type="match status" value="1"/>
</dbReference>
<comment type="subcellular location">
    <subcellularLocation>
        <location evidence="1 6">Cytoplasm</location>
        <location evidence="1 6">Cytoskeleton</location>
        <location evidence="1 6">Microtubule organizing center</location>
    </subcellularLocation>
</comment>
<dbReference type="AlphaFoldDB" id="A0A0M9WIH7"/>
<dbReference type="PANTHER" id="PTHR19302">
    <property type="entry name" value="GAMMA TUBULIN COMPLEX PROTEIN"/>
    <property type="match status" value="1"/>
</dbReference>
<keyword evidence="4 6" id="KW-0493">Microtubule</keyword>
<dbReference type="GO" id="GO:0051321">
    <property type="term" value="P:meiotic cell cycle"/>
    <property type="evidence" value="ECO:0007669"/>
    <property type="project" value="TreeGrafter"/>
</dbReference>
<dbReference type="GO" id="GO:0000278">
    <property type="term" value="P:mitotic cell cycle"/>
    <property type="evidence" value="ECO:0007669"/>
    <property type="project" value="TreeGrafter"/>
</dbReference>
<dbReference type="GO" id="GO:0051011">
    <property type="term" value="F:microtubule minus-end binding"/>
    <property type="evidence" value="ECO:0007669"/>
    <property type="project" value="TreeGrafter"/>
</dbReference>
<dbReference type="OrthoDB" id="78652at2759"/>
<reference evidence="10 11" key="1">
    <citation type="submission" date="2015-08" db="EMBL/GenBank/DDBJ databases">
        <title>Genome sequencing of Penicillium nordicum.</title>
        <authorList>
            <person name="Nguyen H.D."/>
            <person name="Seifert K.A."/>
        </authorList>
    </citation>
    <scope>NUCLEOTIDE SEQUENCE [LARGE SCALE GENOMIC DNA]</scope>
    <source>
        <strain evidence="10 11">DAOMC 185683</strain>
    </source>
</reference>
<comment type="caution">
    <text evidence="10">The sequence shown here is derived from an EMBL/GenBank/DDBJ whole genome shotgun (WGS) entry which is preliminary data.</text>
</comment>
<dbReference type="EMBL" id="LHQQ01000032">
    <property type="protein sequence ID" value="KOS46163.1"/>
    <property type="molecule type" value="Genomic_DNA"/>
</dbReference>
<feature type="region of interest" description="Disordered" evidence="7">
    <location>
        <begin position="529"/>
        <end position="555"/>
    </location>
</feature>
<protein>
    <recommendedName>
        <fullName evidence="6">Spindle pole body component</fullName>
    </recommendedName>
</protein>
<dbReference type="Pfam" id="PF17681">
    <property type="entry name" value="GCP_N_terminal"/>
    <property type="match status" value="1"/>
</dbReference>
<dbReference type="GO" id="GO:0005874">
    <property type="term" value="C:microtubule"/>
    <property type="evidence" value="ECO:0007669"/>
    <property type="project" value="UniProtKB-KW"/>
</dbReference>
<feature type="domain" description="Gamma tubulin complex component protein N-terminal" evidence="9">
    <location>
        <begin position="40"/>
        <end position="343"/>
    </location>
</feature>
<dbReference type="STRING" id="229535.A0A0M9WIH7"/>
<proteinExistence type="inferred from homology"/>
<comment type="similarity">
    <text evidence="2 6">Belongs to the TUBGCP family.</text>
</comment>
<evidence type="ECO:0000313" key="10">
    <source>
        <dbReference type="EMBL" id="KOS46163.1"/>
    </source>
</evidence>
<dbReference type="InterPro" id="IPR040457">
    <property type="entry name" value="GCP_C"/>
</dbReference>
<dbReference type="GO" id="GO:0051225">
    <property type="term" value="P:spindle assembly"/>
    <property type="evidence" value="ECO:0007669"/>
    <property type="project" value="TreeGrafter"/>
</dbReference>
<evidence type="ECO:0000256" key="3">
    <source>
        <dbReference type="ARBA" id="ARBA00022490"/>
    </source>
</evidence>
<dbReference type="PANTHER" id="PTHR19302:SF27">
    <property type="entry name" value="GAMMA-TUBULIN COMPLEX COMPONENT 4"/>
    <property type="match status" value="1"/>
</dbReference>
<dbReference type="GO" id="GO:0000930">
    <property type="term" value="C:gamma-tubulin complex"/>
    <property type="evidence" value="ECO:0007669"/>
    <property type="project" value="UniProtKB-ARBA"/>
</dbReference>
<name>A0A0M9WIH7_9EURO</name>
<dbReference type="GO" id="GO:0043015">
    <property type="term" value="F:gamma-tubulin binding"/>
    <property type="evidence" value="ECO:0007669"/>
    <property type="project" value="InterPro"/>
</dbReference>
<keyword evidence="3 6" id="KW-0963">Cytoplasm</keyword>
<evidence type="ECO:0000256" key="6">
    <source>
        <dbReference type="RuleBase" id="RU363050"/>
    </source>
</evidence>
<evidence type="ECO:0000313" key="11">
    <source>
        <dbReference type="Proteomes" id="UP000037696"/>
    </source>
</evidence>
<feature type="domain" description="Gamma tubulin complex component C-terminal" evidence="8">
    <location>
        <begin position="353"/>
        <end position="808"/>
    </location>
</feature>
<evidence type="ECO:0000256" key="2">
    <source>
        <dbReference type="ARBA" id="ARBA00010337"/>
    </source>
</evidence>
<feature type="compositionally biased region" description="Low complexity" evidence="7">
    <location>
        <begin position="608"/>
        <end position="621"/>
    </location>
</feature>
<accession>A0A0M9WIH7</accession>
<dbReference type="GO" id="GO:0044732">
    <property type="term" value="C:mitotic spindle pole body"/>
    <property type="evidence" value="ECO:0007669"/>
    <property type="project" value="TreeGrafter"/>
</dbReference>
<dbReference type="Gene3D" id="1.20.120.1900">
    <property type="entry name" value="Gamma-tubulin complex, C-terminal domain"/>
    <property type="match status" value="1"/>
</dbReference>
<organism evidence="10 11">
    <name type="scientific">Penicillium nordicum</name>
    <dbReference type="NCBI Taxonomy" id="229535"/>
    <lineage>
        <taxon>Eukaryota</taxon>
        <taxon>Fungi</taxon>
        <taxon>Dikarya</taxon>
        <taxon>Ascomycota</taxon>
        <taxon>Pezizomycotina</taxon>
        <taxon>Eurotiomycetes</taxon>
        <taxon>Eurotiomycetidae</taxon>
        <taxon>Eurotiales</taxon>
        <taxon>Aspergillaceae</taxon>
        <taxon>Penicillium</taxon>
    </lineage>
</organism>
<gene>
    <name evidence="10" type="ORF">ACN38_g2867</name>
</gene>
<dbReference type="GO" id="GO:0031122">
    <property type="term" value="P:cytoplasmic microtubule organization"/>
    <property type="evidence" value="ECO:0007669"/>
    <property type="project" value="TreeGrafter"/>
</dbReference>
<evidence type="ECO:0000256" key="5">
    <source>
        <dbReference type="ARBA" id="ARBA00023212"/>
    </source>
</evidence>
<dbReference type="GO" id="GO:0007020">
    <property type="term" value="P:microtubule nucleation"/>
    <property type="evidence" value="ECO:0007669"/>
    <property type="project" value="InterPro"/>
</dbReference>